<dbReference type="GO" id="GO:0016607">
    <property type="term" value="C:nuclear speck"/>
    <property type="evidence" value="ECO:0007669"/>
    <property type="project" value="TreeGrafter"/>
</dbReference>
<dbReference type="InterPro" id="IPR045322">
    <property type="entry name" value="HECTD1/TRIP12-like"/>
</dbReference>
<dbReference type="PANTHER" id="PTHR45670:SF1">
    <property type="entry name" value="E3 UBIQUITIN-PROTEIN LIGASE HECTD1"/>
    <property type="match status" value="1"/>
</dbReference>
<feature type="domain" description="HECT" evidence="6">
    <location>
        <begin position="576"/>
        <end position="1044"/>
    </location>
</feature>
<name>A0A0R3TB32_RODNA</name>
<keyword evidence="5" id="KW-0175">Coiled coil</keyword>
<dbReference type="STRING" id="102285.A0A0R3TB32"/>
<dbReference type="EC" id="2.3.2.26" evidence="4"/>
<feature type="coiled-coil region" evidence="5">
    <location>
        <begin position="380"/>
        <end position="407"/>
    </location>
</feature>
<dbReference type="Pfam" id="PF00632">
    <property type="entry name" value="HECT"/>
    <property type="match status" value="1"/>
</dbReference>
<evidence type="ECO:0000313" key="8">
    <source>
        <dbReference type="Proteomes" id="UP000278807"/>
    </source>
</evidence>
<comment type="function">
    <text evidence="4">E3 ubiquitin-protein ligase which accepts ubiquitin from an E2 ubiquitin-conjugating enzyme in the form of a thioester and then directly transfers the ubiquitin to targeted substrates.</text>
</comment>
<protein>
    <recommendedName>
        <fullName evidence="4">E3 ubiquitin-protein ligase</fullName>
        <ecNumber evidence="4">2.3.2.26</ecNumber>
    </recommendedName>
</protein>
<dbReference type="InterPro" id="IPR035983">
    <property type="entry name" value="Hect_E3_ubiquitin_ligase"/>
</dbReference>
<proteinExistence type="inferred from homology"/>
<dbReference type="GO" id="GO:0000209">
    <property type="term" value="P:protein polyubiquitination"/>
    <property type="evidence" value="ECO:0007669"/>
    <property type="project" value="TreeGrafter"/>
</dbReference>
<dbReference type="Gene3D" id="3.30.2410.10">
    <property type="entry name" value="Hect, E3 ligase catalytic domain"/>
    <property type="match status" value="1"/>
</dbReference>
<dbReference type="PROSITE" id="PS50237">
    <property type="entry name" value="HECT"/>
    <property type="match status" value="1"/>
</dbReference>
<evidence type="ECO:0000313" key="7">
    <source>
        <dbReference type="EMBL" id="VDO00129.1"/>
    </source>
</evidence>
<dbReference type="InterPro" id="IPR000569">
    <property type="entry name" value="HECT_dom"/>
</dbReference>
<dbReference type="WBParaSite" id="HNAJ_0000427101-mRNA-1">
    <property type="protein sequence ID" value="HNAJ_0000427101-mRNA-1"/>
    <property type="gene ID" value="HNAJ_0000427101"/>
</dbReference>
<evidence type="ECO:0000259" key="6">
    <source>
        <dbReference type="PROSITE" id="PS50237"/>
    </source>
</evidence>
<evidence type="ECO:0000313" key="9">
    <source>
        <dbReference type="WBParaSite" id="HNAJ_0000427101-mRNA-1"/>
    </source>
</evidence>
<dbReference type="Gene3D" id="3.90.1750.10">
    <property type="entry name" value="Hect, E3 ligase catalytic domains"/>
    <property type="match status" value="1"/>
</dbReference>
<evidence type="ECO:0000256" key="3">
    <source>
        <dbReference type="PROSITE-ProRule" id="PRU00104"/>
    </source>
</evidence>
<dbReference type="AlphaFoldDB" id="A0A0R3TB32"/>
<dbReference type="EMBL" id="UZAE01002892">
    <property type="protein sequence ID" value="VDO00129.1"/>
    <property type="molecule type" value="Genomic_DNA"/>
</dbReference>
<dbReference type="UniPathway" id="UPA00143"/>
<organism evidence="9">
    <name type="scientific">Rodentolepis nana</name>
    <name type="common">Dwarf tapeworm</name>
    <name type="synonym">Hymenolepis nana</name>
    <dbReference type="NCBI Taxonomy" id="102285"/>
    <lineage>
        <taxon>Eukaryota</taxon>
        <taxon>Metazoa</taxon>
        <taxon>Spiralia</taxon>
        <taxon>Lophotrochozoa</taxon>
        <taxon>Platyhelminthes</taxon>
        <taxon>Cestoda</taxon>
        <taxon>Eucestoda</taxon>
        <taxon>Cyclophyllidea</taxon>
        <taxon>Hymenolepididae</taxon>
        <taxon>Rodentolepis</taxon>
    </lineage>
</organism>
<dbReference type="PANTHER" id="PTHR45670">
    <property type="entry name" value="E3 UBIQUITIN-PROTEIN LIGASE TRIP12"/>
    <property type="match status" value="1"/>
</dbReference>
<dbReference type="Proteomes" id="UP000278807">
    <property type="component" value="Unassembled WGS sequence"/>
</dbReference>
<evidence type="ECO:0000256" key="1">
    <source>
        <dbReference type="ARBA" id="ARBA00022679"/>
    </source>
</evidence>
<evidence type="ECO:0000256" key="4">
    <source>
        <dbReference type="RuleBase" id="RU369009"/>
    </source>
</evidence>
<accession>A0A0R3TB32</accession>
<reference evidence="7 8" key="2">
    <citation type="submission" date="2018-11" db="EMBL/GenBank/DDBJ databases">
        <authorList>
            <consortium name="Pathogen Informatics"/>
        </authorList>
    </citation>
    <scope>NUCLEOTIDE SEQUENCE [LARGE SCALE GENOMIC DNA]</scope>
</reference>
<evidence type="ECO:0000256" key="5">
    <source>
        <dbReference type="SAM" id="Coils"/>
    </source>
</evidence>
<reference evidence="9" key="1">
    <citation type="submission" date="2017-02" db="UniProtKB">
        <authorList>
            <consortium name="WormBaseParasite"/>
        </authorList>
    </citation>
    <scope>IDENTIFICATION</scope>
</reference>
<dbReference type="GO" id="GO:0061630">
    <property type="term" value="F:ubiquitin protein ligase activity"/>
    <property type="evidence" value="ECO:0007669"/>
    <property type="project" value="UniProtKB-UniRule"/>
</dbReference>
<dbReference type="GO" id="GO:0043161">
    <property type="term" value="P:proteasome-mediated ubiquitin-dependent protein catabolic process"/>
    <property type="evidence" value="ECO:0007669"/>
    <property type="project" value="TreeGrafter"/>
</dbReference>
<gene>
    <name evidence="7" type="ORF">HNAJ_LOCUS4269</name>
</gene>
<evidence type="ECO:0000256" key="2">
    <source>
        <dbReference type="ARBA" id="ARBA00022786"/>
    </source>
</evidence>
<comment type="pathway">
    <text evidence="4">Protein modification; protein ubiquitination.</text>
</comment>
<keyword evidence="8" id="KW-1185">Reference proteome</keyword>
<dbReference type="OrthoDB" id="6125650at2759"/>
<feature type="active site" description="Glycyl thioester intermediate" evidence="3">
    <location>
        <position position="1013"/>
    </location>
</feature>
<comment type="catalytic activity">
    <reaction evidence="4">
        <text>S-ubiquitinyl-[E2 ubiquitin-conjugating enzyme]-L-cysteine + [acceptor protein]-L-lysine = [E2 ubiquitin-conjugating enzyme]-L-cysteine + N(6)-ubiquitinyl-[acceptor protein]-L-lysine.</text>
        <dbReference type="EC" id="2.3.2.26"/>
    </reaction>
</comment>
<keyword evidence="1 4" id="KW-0808">Transferase</keyword>
<dbReference type="SUPFAM" id="SSF56204">
    <property type="entry name" value="Hect, E3 ligase catalytic domain"/>
    <property type="match status" value="1"/>
</dbReference>
<keyword evidence="2 3" id="KW-0833">Ubl conjugation pathway</keyword>
<sequence length="1044" mass="120033">MENKIKESDMPNDYVLGEPFIKWLSARGRKERTDCINAINTGFLRCLSLLPNSPMFWMRDYLSLPIDPNSSEQCFLCKNMPQEKKTYDNINEDVLSGRVLGARFVIDLHLFIMPTAYTGSNDGEKWLTLKVHRNDQSLDSRNEVKFELDISEFALLSIDKCLRGFRLLRIVDLSPIASQGRLHVCGLDFFGSVLYFHDKNFRPTILPNWDSKRIFRPHLSASPTLTEVHLLNLALAVRKDDRLEWAMSNFTDSTWEIGQDEEAFYCYKIEPEATNLKDFLKPLYDSASLWKFRFHLNAVHASNGIIASIEMPRLKNPLFTSLLKLAQKVADLKFADYRSIQIAIEITSSDEQQFNDHSFYPKQVNPEANALLSERDWYLAKEQINRLNEETAEFNELNATKEIAEEILQLIRLLYHMHESRDTNSQKWNSFTDFHSCFISQGLSRKLTRQLDDALASVTGPTFPDWCFKLPHNMPYLFPFELRRRLFNIGAFGPARSNNFIMKNSVHRYSFVPKWELDPRLDKPVTELLSYLHISQEETAEIKSESLKRVRIVSLCTAVSRNAIENDEGKRFWLYADEVLHEQAPENKDFIYFYKDEVGGGSGVTRDFFSLLSKELLRKHHHLWMNDRENVSGEFVDPSFGLFPTPYPRSAVPLTVIQRFYSMGIAVAKALQEKHLISLNLSRPFIKILSSFARARCLSGDGSAIYDKLNCIEQWRSKALLSDDISVLHFGNQSRNISSHWLTELLDFNDFAELYPHHASLFRKFMELHKAHEVIRQNFSKTEGGASLEDQLNEASLQLIGSTIPDLCLSMAFYSSSNVSMVMAYSCPSIEWISNRLFVFSSKLVYKNVSLQDVYPWEEGKFDPTMIETASNTDIDNDNYMDYVRRTMEYCLDKGIRAQIDAFICKPKKLYYFLLVLSEVRDIICGQSTVAPWSEAELTAYIKSNCSQGKSSPTFKNFVKVLAGLNAVQRGQFLRWSTGYSNLPIGGLKNLNPPIMICPSNKNQGPYPLVQACVHEISLPEYSSASAMRPYLLEAISHESFEMN</sequence>
<comment type="similarity">
    <text evidence="4">Belongs to the UPL family. K-HECT subfamily.</text>
</comment>
<dbReference type="SMART" id="SM00119">
    <property type="entry name" value="HECTc"/>
    <property type="match status" value="1"/>
</dbReference>